<dbReference type="GO" id="GO:0005737">
    <property type="term" value="C:cytoplasm"/>
    <property type="evidence" value="ECO:0007669"/>
    <property type="project" value="TreeGrafter"/>
</dbReference>
<dbReference type="OrthoDB" id="9788221at2"/>
<keyword evidence="2" id="KW-0413">Isomerase</keyword>
<comment type="caution">
    <text evidence="4">The sequence shown here is derived from an EMBL/GenBank/DDBJ whole genome shotgun (WGS) entry which is preliminary data.</text>
</comment>
<gene>
    <name evidence="4" type="ORF">Y717_11515</name>
</gene>
<dbReference type="RefSeq" id="WP_030353040.1">
    <property type="nucleotide sequence ID" value="NZ_AZSP01000387.1"/>
</dbReference>
<dbReference type="GO" id="GO:0016853">
    <property type="term" value="F:isomerase activity"/>
    <property type="evidence" value="ECO:0007669"/>
    <property type="project" value="UniProtKB-KW"/>
</dbReference>
<dbReference type="NCBIfam" id="TIGR00654">
    <property type="entry name" value="PhzF_family"/>
    <property type="match status" value="1"/>
</dbReference>
<evidence type="ECO:0000256" key="1">
    <source>
        <dbReference type="ARBA" id="ARBA00008270"/>
    </source>
</evidence>
<evidence type="ECO:0000256" key="3">
    <source>
        <dbReference type="PIRSR" id="PIRSR016184-1"/>
    </source>
</evidence>
<sequence length="273" mass="28454">MRIRIVDAFADRPFTGNPAGVLLLDSTGFPDDGWLQRVAAEVNLSETAYAHPLPPGGDADWALRWFTPATEVDLCGHATLATAHVLRSTGRASGALRFATRSGILGALAHEDGSLTLDFPTSSLTPVPVPDGLASALGAEPVAVHDTSERIGDLLVELADEPAVRALTPDHAALAGLSRRGIIATAAAEDPGRGYDFVSRGFFPGVGIDEDPVTGSAHTALAPFWSARLGRTELTGLQVSARTGLVHTSLRGDRTLLTGRAVTVIDGELLSSP</sequence>
<dbReference type="InterPro" id="IPR003719">
    <property type="entry name" value="Phenazine_PhzF-like"/>
</dbReference>
<evidence type="ECO:0000313" key="5">
    <source>
        <dbReference type="Proteomes" id="UP000245992"/>
    </source>
</evidence>
<reference evidence="4 5" key="1">
    <citation type="submission" date="2013-12" db="EMBL/GenBank/DDBJ databases">
        <title>Annotated genome of Streptomyces scopuliridis.</title>
        <authorList>
            <person name="Olson J.B."/>
        </authorList>
    </citation>
    <scope>NUCLEOTIDE SEQUENCE [LARGE SCALE GENOMIC DNA]</scope>
    <source>
        <strain evidence="4 5">RB72</strain>
    </source>
</reference>
<dbReference type="Pfam" id="PF02567">
    <property type="entry name" value="PhzC-PhzF"/>
    <property type="match status" value="1"/>
</dbReference>
<dbReference type="Gene3D" id="3.10.310.10">
    <property type="entry name" value="Diaminopimelate Epimerase, Chain A, domain 1"/>
    <property type="match status" value="2"/>
</dbReference>
<dbReference type="AlphaFoldDB" id="A0A2T7SNV2"/>
<protein>
    <submittedName>
        <fullName evidence="4">Oxidoreductase</fullName>
    </submittedName>
</protein>
<dbReference type="PANTHER" id="PTHR13774:SF17">
    <property type="entry name" value="PHENAZINE BIOSYNTHESIS-LIKE DOMAIN-CONTAINING PROTEIN"/>
    <property type="match status" value="1"/>
</dbReference>
<name>A0A2T7SNV2_9ACTN</name>
<dbReference type="STRING" id="1440053.GCA_000718095_04010"/>
<evidence type="ECO:0000313" key="4">
    <source>
        <dbReference type="EMBL" id="PVE04529.1"/>
    </source>
</evidence>
<dbReference type="PIRSF" id="PIRSF016184">
    <property type="entry name" value="PhzC_PhzF"/>
    <property type="match status" value="1"/>
</dbReference>
<dbReference type="Proteomes" id="UP000245992">
    <property type="component" value="Unassembled WGS sequence"/>
</dbReference>
<dbReference type="PANTHER" id="PTHR13774">
    <property type="entry name" value="PHENAZINE BIOSYNTHESIS PROTEIN"/>
    <property type="match status" value="1"/>
</dbReference>
<dbReference type="EMBL" id="AZSP01000387">
    <property type="protein sequence ID" value="PVE04529.1"/>
    <property type="molecule type" value="Genomic_DNA"/>
</dbReference>
<proteinExistence type="inferred from homology"/>
<evidence type="ECO:0000256" key="2">
    <source>
        <dbReference type="ARBA" id="ARBA00023235"/>
    </source>
</evidence>
<comment type="similarity">
    <text evidence="1">Belongs to the PhzF family.</text>
</comment>
<feature type="active site" evidence="3">
    <location>
        <position position="46"/>
    </location>
</feature>
<accession>A0A2T7SNV2</accession>
<keyword evidence="5" id="KW-1185">Reference proteome</keyword>
<organism evidence="4 5">
    <name type="scientific">Streptomyces scopuliridis RB72</name>
    <dbReference type="NCBI Taxonomy" id="1440053"/>
    <lineage>
        <taxon>Bacteria</taxon>
        <taxon>Bacillati</taxon>
        <taxon>Actinomycetota</taxon>
        <taxon>Actinomycetes</taxon>
        <taxon>Kitasatosporales</taxon>
        <taxon>Streptomycetaceae</taxon>
        <taxon>Streptomyces</taxon>
    </lineage>
</organism>
<dbReference type="SUPFAM" id="SSF54506">
    <property type="entry name" value="Diaminopimelate epimerase-like"/>
    <property type="match status" value="1"/>
</dbReference>